<keyword evidence="10" id="KW-0735">Signal-anchor</keyword>
<evidence type="ECO:0000256" key="7">
    <source>
        <dbReference type="ARBA" id="ARBA00022927"/>
    </source>
</evidence>
<dbReference type="PRINTS" id="PR01374">
    <property type="entry name" value="TONBPROTEIN"/>
</dbReference>
<organism evidence="13 14">
    <name type="scientific">Nitrosomonas oligotropha</name>
    <dbReference type="NCBI Taxonomy" id="42354"/>
    <lineage>
        <taxon>Bacteria</taxon>
        <taxon>Pseudomonadati</taxon>
        <taxon>Pseudomonadota</taxon>
        <taxon>Betaproteobacteria</taxon>
        <taxon>Nitrosomonadales</taxon>
        <taxon>Nitrosomonadaceae</taxon>
        <taxon>Nitrosomonas</taxon>
    </lineage>
</organism>
<dbReference type="InterPro" id="IPR006260">
    <property type="entry name" value="TonB/TolA_C"/>
</dbReference>
<evidence type="ECO:0000256" key="4">
    <source>
        <dbReference type="ARBA" id="ARBA00022475"/>
    </source>
</evidence>
<dbReference type="PANTHER" id="PTHR33446">
    <property type="entry name" value="PROTEIN TONB-RELATED"/>
    <property type="match status" value="1"/>
</dbReference>
<dbReference type="Proteomes" id="UP000321055">
    <property type="component" value="Unassembled WGS sequence"/>
</dbReference>
<evidence type="ECO:0000256" key="1">
    <source>
        <dbReference type="ARBA" id="ARBA00004383"/>
    </source>
</evidence>
<evidence type="ECO:0000256" key="11">
    <source>
        <dbReference type="SAM" id="MobiDB-lite"/>
    </source>
</evidence>
<dbReference type="AlphaFoldDB" id="A0A5C7W0Y8"/>
<feature type="domain" description="TonB C-terminal" evidence="12">
    <location>
        <begin position="117"/>
        <end position="209"/>
    </location>
</feature>
<dbReference type="GO" id="GO:0015891">
    <property type="term" value="P:siderophore transport"/>
    <property type="evidence" value="ECO:0007669"/>
    <property type="project" value="InterPro"/>
</dbReference>
<keyword evidence="5 10" id="KW-0997">Cell inner membrane</keyword>
<keyword evidence="8" id="KW-1133">Transmembrane helix</keyword>
<dbReference type="GO" id="GO:0030288">
    <property type="term" value="C:outer membrane-bounded periplasmic space"/>
    <property type="evidence" value="ECO:0007669"/>
    <property type="project" value="InterPro"/>
</dbReference>
<feature type="compositionally biased region" description="Basic and acidic residues" evidence="11">
    <location>
        <begin position="38"/>
        <end position="51"/>
    </location>
</feature>
<dbReference type="EMBL" id="SSFX01000014">
    <property type="protein sequence ID" value="TXI30472.1"/>
    <property type="molecule type" value="Genomic_DNA"/>
</dbReference>
<protein>
    <recommendedName>
        <fullName evidence="10">Protein TonB</fullName>
    </recommendedName>
</protein>
<keyword evidence="6" id="KW-0812">Transmembrane</keyword>
<comment type="function">
    <text evidence="10">Interacts with outer membrane receptor proteins that carry out high-affinity binding and energy dependent uptake into the periplasmic space of specific substrates. It could act to transduce energy from the cytoplasmic membrane to specific energy-requiring processes in the outer membrane, resulting in the release into the periplasm of ligands bound by these outer membrane proteins.</text>
</comment>
<evidence type="ECO:0000259" key="12">
    <source>
        <dbReference type="PROSITE" id="PS52015"/>
    </source>
</evidence>
<dbReference type="GO" id="GO:0055085">
    <property type="term" value="P:transmembrane transport"/>
    <property type="evidence" value="ECO:0007669"/>
    <property type="project" value="InterPro"/>
</dbReference>
<comment type="similarity">
    <text evidence="2 10">Belongs to the TonB family.</text>
</comment>
<evidence type="ECO:0000256" key="9">
    <source>
        <dbReference type="ARBA" id="ARBA00023136"/>
    </source>
</evidence>
<dbReference type="GO" id="GO:0031992">
    <property type="term" value="F:energy transducer activity"/>
    <property type="evidence" value="ECO:0007669"/>
    <property type="project" value="InterPro"/>
</dbReference>
<feature type="region of interest" description="Disordered" evidence="11">
    <location>
        <begin position="22"/>
        <end position="109"/>
    </location>
</feature>
<dbReference type="SUPFAM" id="SSF74653">
    <property type="entry name" value="TolA/TonB C-terminal domain"/>
    <property type="match status" value="1"/>
</dbReference>
<accession>A0A5C7W0Y8</accession>
<reference evidence="13 14" key="1">
    <citation type="submission" date="2018-09" db="EMBL/GenBank/DDBJ databases">
        <title>Metagenome Assembled Genomes from an Advanced Water Purification Facility.</title>
        <authorList>
            <person name="Stamps B.W."/>
            <person name="Spear J.R."/>
        </authorList>
    </citation>
    <scope>NUCLEOTIDE SEQUENCE [LARGE SCALE GENOMIC DNA]</scope>
    <source>
        <strain evidence="13">Bin_54_1</strain>
    </source>
</reference>
<comment type="subcellular location">
    <subcellularLocation>
        <location evidence="1 10">Cell inner membrane</location>
        <topology evidence="1 10">Single-pass membrane protein</topology>
        <orientation evidence="1 10">Periplasmic side</orientation>
    </subcellularLocation>
</comment>
<evidence type="ECO:0000256" key="10">
    <source>
        <dbReference type="RuleBase" id="RU362123"/>
    </source>
</evidence>
<evidence type="ECO:0000313" key="14">
    <source>
        <dbReference type="Proteomes" id="UP000321055"/>
    </source>
</evidence>
<evidence type="ECO:0000256" key="3">
    <source>
        <dbReference type="ARBA" id="ARBA00022448"/>
    </source>
</evidence>
<evidence type="ECO:0000313" key="13">
    <source>
        <dbReference type="EMBL" id="TXI30472.1"/>
    </source>
</evidence>
<dbReference type="Gene3D" id="3.30.1150.10">
    <property type="match status" value="1"/>
</dbReference>
<keyword evidence="7 10" id="KW-0653">Protein transport</keyword>
<evidence type="ECO:0000256" key="8">
    <source>
        <dbReference type="ARBA" id="ARBA00022989"/>
    </source>
</evidence>
<keyword evidence="3 10" id="KW-0813">Transport</keyword>
<keyword evidence="9" id="KW-0472">Membrane</keyword>
<proteinExistence type="inferred from homology"/>
<dbReference type="InterPro" id="IPR037682">
    <property type="entry name" value="TonB_C"/>
</dbReference>
<dbReference type="InterPro" id="IPR051045">
    <property type="entry name" value="TonB-dependent_transducer"/>
</dbReference>
<evidence type="ECO:0000256" key="5">
    <source>
        <dbReference type="ARBA" id="ARBA00022519"/>
    </source>
</evidence>
<dbReference type="GO" id="GO:0015031">
    <property type="term" value="P:protein transport"/>
    <property type="evidence" value="ECO:0007669"/>
    <property type="project" value="UniProtKB-UniRule"/>
</dbReference>
<feature type="compositionally biased region" description="Polar residues" evidence="11">
    <location>
        <begin position="93"/>
        <end position="109"/>
    </location>
</feature>
<name>A0A5C7W0Y8_9PROT</name>
<keyword evidence="4 10" id="KW-1003">Cell membrane</keyword>
<dbReference type="PROSITE" id="PS52015">
    <property type="entry name" value="TONB_CTD"/>
    <property type="match status" value="1"/>
</dbReference>
<dbReference type="InterPro" id="IPR003538">
    <property type="entry name" value="TonB"/>
</dbReference>
<dbReference type="Pfam" id="PF03544">
    <property type="entry name" value="TonB_C"/>
    <property type="match status" value="1"/>
</dbReference>
<comment type="caution">
    <text evidence="13">The sequence shown here is derived from an EMBL/GenBank/DDBJ whole genome shotgun (WGS) entry which is preliminary data.</text>
</comment>
<gene>
    <name evidence="13" type="ORF">E6Q60_01410</name>
</gene>
<dbReference type="NCBIfam" id="TIGR01352">
    <property type="entry name" value="tonB_Cterm"/>
    <property type="match status" value="1"/>
</dbReference>
<dbReference type="GO" id="GO:0005886">
    <property type="term" value="C:plasma membrane"/>
    <property type="evidence" value="ECO:0007669"/>
    <property type="project" value="UniProtKB-SubCell"/>
</dbReference>
<evidence type="ECO:0000256" key="2">
    <source>
        <dbReference type="ARBA" id="ARBA00006555"/>
    </source>
</evidence>
<sequence>MWHHRFPAVSSQPAILTAEIITSPQSKIETPEAPQVDLKAEPVPRPPEKPKTIKKTPPQPKRQRLASSAPALPEESFVTPSLSQESIDEPKPAQQQAVQSVTGTRPEQMQTGPVTLASELSVSCPELRAPDYPAHSRRLGEEGRLVVRVELDESGRVSHTHIVNSSGHSRLDDAALAAVKTWRCRPALRDGQPVQAVALQPFNFVLQGN</sequence>
<evidence type="ECO:0000256" key="6">
    <source>
        <dbReference type="ARBA" id="ARBA00022692"/>
    </source>
</evidence>